<organism evidence="5 6">
    <name type="scientific">Pseudarthrobacter enclensis</name>
    <dbReference type="NCBI Taxonomy" id="993070"/>
    <lineage>
        <taxon>Bacteria</taxon>
        <taxon>Bacillati</taxon>
        <taxon>Actinomycetota</taxon>
        <taxon>Actinomycetes</taxon>
        <taxon>Micrococcales</taxon>
        <taxon>Micrococcaceae</taxon>
        <taxon>Pseudarthrobacter</taxon>
    </lineage>
</organism>
<dbReference type="CDD" id="cd01536">
    <property type="entry name" value="PBP1_ABC_sugar_binding-like"/>
    <property type="match status" value="1"/>
</dbReference>
<dbReference type="PANTHER" id="PTHR46847:SF1">
    <property type="entry name" value="D-ALLOSE-BINDING PERIPLASMIC PROTEIN-RELATED"/>
    <property type="match status" value="1"/>
</dbReference>
<dbReference type="InterPro" id="IPR006311">
    <property type="entry name" value="TAT_signal"/>
</dbReference>
<sequence>MKNRPASASAFGLPSTSSRRSVLKGAGLLGLAALSGGGLVACGQSNTGSSGGSNANTVKLGLSVPFLTTPFFAVLDAYTKSEVQAQGISMLETTNANQDAGKQLTDVRSLVSLGATGILAGVVDNKAIKPALDYCEQQKVPFVALDDAPGAGKVYIVVRADNKEMGATSAKKMAELIGGKGKVLSLQGDLATTNGKDRSDGFREYMQANHPQVEVIERAAKWQGPLAGSITATILTQTPDLAGIYMQADTTYGSAVLASLKSADRLYPAGNPKHMPLVAIDGGAEGLDAVRNGTIDAIVSQPLDGYAKYGVEYVKKAAAGEQPKTGKTDHNSEIVEFQGNLMDLLPATLVTKDNVDDKALWGNSPKAKA</sequence>
<comment type="caution">
    <text evidence="5">The sequence shown here is derived from an EMBL/GenBank/DDBJ whole genome shotgun (WGS) entry which is preliminary data.</text>
</comment>
<comment type="subcellular location">
    <subcellularLocation>
        <location evidence="1">Cell envelope</location>
    </subcellularLocation>
</comment>
<dbReference type="PROSITE" id="PS51318">
    <property type="entry name" value="TAT"/>
    <property type="match status" value="1"/>
</dbReference>
<comment type="similarity">
    <text evidence="2">Belongs to the bacterial solute-binding protein 2 family.</text>
</comment>
<name>A0ABT9RV35_9MICC</name>
<dbReference type="Gene3D" id="3.40.50.2300">
    <property type="match status" value="2"/>
</dbReference>
<dbReference type="SUPFAM" id="SSF53822">
    <property type="entry name" value="Periplasmic binding protein-like I"/>
    <property type="match status" value="1"/>
</dbReference>
<protein>
    <submittedName>
        <fullName evidence="5">Ribose transport system substrate-binding protein</fullName>
    </submittedName>
</protein>
<proteinExistence type="inferred from homology"/>
<dbReference type="Proteomes" id="UP001226577">
    <property type="component" value="Unassembled WGS sequence"/>
</dbReference>
<dbReference type="InterPro" id="IPR028082">
    <property type="entry name" value="Peripla_BP_I"/>
</dbReference>
<accession>A0ABT9RV35</accession>
<dbReference type="Pfam" id="PF13407">
    <property type="entry name" value="Peripla_BP_4"/>
    <property type="match status" value="1"/>
</dbReference>
<dbReference type="InterPro" id="IPR025997">
    <property type="entry name" value="SBP_2_dom"/>
</dbReference>
<evidence type="ECO:0000256" key="3">
    <source>
        <dbReference type="ARBA" id="ARBA00022729"/>
    </source>
</evidence>
<feature type="domain" description="Periplasmic binding protein" evidence="4">
    <location>
        <begin position="61"/>
        <end position="321"/>
    </location>
</feature>
<gene>
    <name evidence="5" type="ORF">J2X98_002693</name>
</gene>
<keyword evidence="6" id="KW-1185">Reference proteome</keyword>
<reference evidence="5 6" key="1">
    <citation type="submission" date="2023-07" db="EMBL/GenBank/DDBJ databases">
        <title>Sorghum-associated microbial communities from plants grown in Nebraska, USA.</title>
        <authorList>
            <person name="Schachtman D."/>
        </authorList>
    </citation>
    <scope>NUCLEOTIDE SEQUENCE [LARGE SCALE GENOMIC DNA]</scope>
    <source>
        <strain evidence="5 6">CC222</strain>
    </source>
</reference>
<keyword evidence="3" id="KW-0732">Signal</keyword>
<dbReference type="RefSeq" id="WP_307308924.1">
    <property type="nucleotide sequence ID" value="NZ_JAUSRE010000013.1"/>
</dbReference>
<evidence type="ECO:0000256" key="1">
    <source>
        <dbReference type="ARBA" id="ARBA00004196"/>
    </source>
</evidence>
<evidence type="ECO:0000256" key="2">
    <source>
        <dbReference type="ARBA" id="ARBA00007639"/>
    </source>
</evidence>
<evidence type="ECO:0000313" key="5">
    <source>
        <dbReference type="EMBL" id="MDP9889095.1"/>
    </source>
</evidence>
<evidence type="ECO:0000259" key="4">
    <source>
        <dbReference type="Pfam" id="PF13407"/>
    </source>
</evidence>
<dbReference type="PANTHER" id="PTHR46847">
    <property type="entry name" value="D-ALLOSE-BINDING PERIPLASMIC PROTEIN-RELATED"/>
    <property type="match status" value="1"/>
</dbReference>
<evidence type="ECO:0000313" key="6">
    <source>
        <dbReference type="Proteomes" id="UP001226577"/>
    </source>
</evidence>
<dbReference type="EMBL" id="JAUSRE010000013">
    <property type="protein sequence ID" value="MDP9889095.1"/>
    <property type="molecule type" value="Genomic_DNA"/>
</dbReference>